<feature type="domain" description="BD-FAE-like" evidence="2">
    <location>
        <begin position="100"/>
        <end position="216"/>
    </location>
</feature>
<proteinExistence type="predicted"/>
<accession>A0ABV0GDJ3</accession>
<gene>
    <name evidence="3" type="ORF">ABDJ40_10130</name>
</gene>
<comment type="caution">
    <text evidence="3">The sequence shown here is derived from an EMBL/GenBank/DDBJ whole genome shotgun (WGS) entry which is preliminary data.</text>
</comment>
<dbReference type="EMBL" id="JBDPZC010000004">
    <property type="protein sequence ID" value="MEO3713120.1"/>
    <property type="molecule type" value="Genomic_DNA"/>
</dbReference>
<protein>
    <recommendedName>
        <fullName evidence="2">BD-FAE-like domain-containing protein</fullName>
    </recommendedName>
</protein>
<evidence type="ECO:0000259" key="2">
    <source>
        <dbReference type="Pfam" id="PF20434"/>
    </source>
</evidence>
<keyword evidence="1" id="KW-0732">Signal</keyword>
<evidence type="ECO:0000313" key="4">
    <source>
        <dbReference type="Proteomes" id="UP001462640"/>
    </source>
</evidence>
<evidence type="ECO:0000256" key="1">
    <source>
        <dbReference type="SAM" id="SignalP"/>
    </source>
</evidence>
<keyword evidence="4" id="KW-1185">Reference proteome</keyword>
<dbReference type="SUPFAM" id="SSF53474">
    <property type="entry name" value="alpha/beta-Hydrolases"/>
    <property type="match status" value="1"/>
</dbReference>
<dbReference type="InterPro" id="IPR029058">
    <property type="entry name" value="AB_hydrolase_fold"/>
</dbReference>
<feature type="chain" id="PRO_5046513670" description="BD-FAE-like domain-containing protein" evidence="1">
    <location>
        <begin position="26"/>
        <end position="443"/>
    </location>
</feature>
<dbReference type="PROSITE" id="PS51257">
    <property type="entry name" value="PROKAR_LIPOPROTEIN"/>
    <property type="match status" value="1"/>
</dbReference>
<dbReference type="Proteomes" id="UP001462640">
    <property type="component" value="Unassembled WGS sequence"/>
</dbReference>
<dbReference type="Pfam" id="PF20434">
    <property type="entry name" value="BD-FAE"/>
    <property type="match status" value="1"/>
</dbReference>
<organism evidence="3 4">
    <name type="scientific">Roseateles flavus</name>
    <dbReference type="NCBI Taxonomy" id="3149041"/>
    <lineage>
        <taxon>Bacteria</taxon>
        <taxon>Pseudomonadati</taxon>
        <taxon>Pseudomonadota</taxon>
        <taxon>Betaproteobacteria</taxon>
        <taxon>Burkholderiales</taxon>
        <taxon>Sphaerotilaceae</taxon>
        <taxon>Roseateles</taxon>
    </lineage>
</organism>
<dbReference type="RefSeq" id="WP_347609287.1">
    <property type="nucleotide sequence ID" value="NZ_JBDPZC010000004.1"/>
</dbReference>
<evidence type="ECO:0000313" key="3">
    <source>
        <dbReference type="EMBL" id="MEO3713120.1"/>
    </source>
</evidence>
<reference evidence="3 4" key="1">
    <citation type="submission" date="2024-05" db="EMBL/GenBank/DDBJ databases">
        <title>Roseateles sp. 2.12 16S ribosomal RNA gene Genome sequencing and assembly.</title>
        <authorList>
            <person name="Woo H."/>
        </authorList>
    </citation>
    <scope>NUCLEOTIDE SEQUENCE [LARGE SCALE GENOMIC DNA]</scope>
    <source>
        <strain evidence="3 4">2.12</strain>
    </source>
</reference>
<dbReference type="InterPro" id="IPR049492">
    <property type="entry name" value="BD-FAE-like_dom"/>
</dbReference>
<sequence>MTRGKTWPHRLMAGLLCMTAGGAFAGTACTQVPLQANGHYDFASHLKAAPGAYGSTMWQSRGLCYADGTPWIERKYGTDQDAPYDQRYEMYRSNALPKRQALPLIIWAHPSGPSQVMIEGNARPDETSPLMEKLVVPAVHAGFAFMSIQFRHPRASQSVKPENFNPRVPHTDIAQAVQWVRSRAADLGVDGDNIFLLGQSRGSLALLNAFMPDLQNRSSPDWHAQSSRPSAVFVVQAQTSYEHAELRDDFILPRATVPVPPLTQPGFDYRAYLDRNDPPFIAPGSALAALDLTDPPFWMRYERAPTDHGNLAVVPLGSRVAPEGQDPMKGGVCYEPPATDYPAVADSGCFDEHHPNFGAALAARFLSLNPSPQQRAAVGIQYGPRRVGRAQLDKVSNHFYDDYTCFFIQNLTPAGAVLRAQAVPASQSPACRITDHPWPPASL</sequence>
<dbReference type="Gene3D" id="3.40.50.1820">
    <property type="entry name" value="alpha/beta hydrolase"/>
    <property type="match status" value="1"/>
</dbReference>
<name>A0ABV0GDJ3_9BURK</name>
<feature type="signal peptide" evidence="1">
    <location>
        <begin position="1"/>
        <end position="25"/>
    </location>
</feature>